<dbReference type="SUPFAM" id="SSF46785">
    <property type="entry name" value="Winged helix' DNA-binding domain"/>
    <property type="match status" value="1"/>
</dbReference>
<dbReference type="InterPro" id="IPR036390">
    <property type="entry name" value="WH_DNA-bd_sf"/>
</dbReference>
<dbReference type="CDD" id="cd07377">
    <property type="entry name" value="WHTH_GntR"/>
    <property type="match status" value="1"/>
</dbReference>
<dbReference type="GO" id="GO:0003677">
    <property type="term" value="F:DNA binding"/>
    <property type="evidence" value="ECO:0007669"/>
    <property type="project" value="UniProtKB-KW"/>
</dbReference>
<dbReference type="Pfam" id="PF00392">
    <property type="entry name" value="GntR"/>
    <property type="match status" value="1"/>
</dbReference>
<protein>
    <submittedName>
        <fullName evidence="5">GntR family transcriptional regulator</fullName>
    </submittedName>
</protein>
<dbReference type="EMBL" id="CP042326">
    <property type="protein sequence ID" value="QDZ39177.1"/>
    <property type="molecule type" value="Genomic_DNA"/>
</dbReference>
<evidence type="ECO:0000256" key="3">
    <source>
        <dbReference type="ARBA" id="ARBA00023163"/>
    </source>
</evidence>
<feature type="domain" description="HTH gntR-type" evidence="4">
    <location>
        <begin position="12"/>
        <end position="80"/>
    </location>
</feature>
<keyword evidence="1" id="KW-0805">Transcription regulation</keyword>
<keyword evidence="6" id="KW-1185">Reference proteome</keyword>
<dbReference type="OrthoDB" id="9801546at2"/>
<evidence type="ECO:0000313" key="6">
    <source>
        <dbReference type="Proteomes" id="UP000318453"/>
    </source>
</evidence>
<dbReference type="SMART" id="SM00345">
    <property type="entry name" value="HTH_GNTR"/>
    <property type="match status" value="1"/>
</dbReference>
<dbReference type="GO" id="GO:0003700">
    <property type="term" value="F:DNA-binding transcription factor activity"/>
    <property type="evidence" value="ECO:0007669"/>
    <property type="project" value="InterPro"/>
</dbReference>
<dbReference type="Proteomes" id="UP000318453">
    <property type="component" value="Chromosome"/>
</dbReference>
<keyword evidence="3" id="KW-0804">Transcription</keyword>
<organism evidence="5 6">
    <name type="scientific">Euhalothece natronophila Z-M001</name>
    <dbReference type="NCBI Taxonomy" id="522448"/>
    <lineage>
        <taxon>Bacteria</taxon>
        <taxon>Bacillati</taxon>
        <taxon>Cyanobacteriota</taxon>
        <taxon>Cyanophyceae</taxon>
        <taxon>Oscillatoriophycideae</taxon>
        <taxon>Chroococcales</taxon>
        <taxon>Halothecacae</taxon>
        <taxon>Halothece cluster</taxon>
        <taxon>Euhalothece</taxon>
    </lineage>
</organism>
<dbReference type="RefSeq" id="WP_146294783.1">
    <property type="nucleotide sequence ID" value="NZ_CP042326.1"/>
</dbReference>
<keyword evidence="2" id="KW-0238">DNA-binding</keyword>
<dbReference type="Gene3D" id="1.10.10.10">
    <property type="entry name" value="Winged helix-like DNA-binding domain superfamily/Winged helix DNA-binding domain"/>
    <property type="match status" value="1"/>
</dbReference>
<dbReference type="InterPro" id="IPR000524">
    <property type="entry name" value="Tscrpt_reg_HTH_GntR"/>
</dbReference>
<gene>
    <name evidence="5" type="ORF">FRE64_04055</name>
</gene>
<evidence type="ECO:0000259" key="4">
    <source>
        <dbReference type="PROSITE" id="PS50949"/>
    </source>
</evidence>
<reference evidence="5 6" key="1">
    <citation type="submission" date="2019-08" db="EMBL/GenBank/DDBJ databases">
        <title>Carotenoids and Carotenoid Binding Proteins in the Halophilic Cyanobacterium Euhalothece sp. ZM00.</title>
        <authorList>
            <person name="Cho S.M."/>
            <person name="Song J.Y."/>
            <person name="Park Y.-I."/>
        </authorList>
    </citation>
    <scope>NUCLEOTIDE SEQUENCE [LARGE SCALE GENOMIC DNA]</scope>
    <source>
        <strain evidence="5 6">Z-M001</strain>
    </source>
</reference>
<proteinExistence type="predicted"/>
<name>A0A5B8NJM8_9CHRO</name>
<dbReference type="PANTHER" id="PTHR38445">
    <property type="entry name" value="HTH-TYPE TRANSCRIPTIONAL REPRESSOR YTRA"/>
    <property type="match status" value="1"/>
</dbReference>
<dbReference type="InterPro" id="IPR036388">
    <property type="entry name" value="WH-like_DNA-bd_sf"/>
</dbReference>
<accession>A0A5B8NJM8</accession>
<dbReference type="PRINTS" id="PR00035">
    <property type="entry name" value="HTHGNTR"/>
</dbReference>
<evidence type="ECO:0000256" key="2">
    <source>
        <dbReference type="ARBA" id="ARBA00023125"/>
    </source>
</evidence>
<sequence length="334" mass="36820">MVKFHIKLESEIPASKQLFDQIQFAIASRQYPPGHRLPSTRQLAMMTGLHRNTISKVYRQLEETGLVESLAGSGIYVKAQGHEGGKKYTTAQTVAGAEEIPETAYQIVQDGINELLGLGCSLQQVREIFLSEINWRLQCSAQVLVTVPQSDIGAGKMILQDIEPMLGIPTQLVPLEQLSGVLEETESATVVTSRYYIKDADAIAAPKSARVIPVDINTYAKEIKIITNLKNNSCLGIVTLSSRFLEAAERIIHSLRGEEILVMAAQANDSPKLKAIVRSAQTIICDQSSYAQVKQVVNQMSEDLIRYPEVICSDNYISADSIRLLRQELGLGYS</sequence>
<dbReference type="PROSITE" id="PS50949">
    <property type="entry name" value="HTH_GNTR"/>
    <property type="match status" value="1"/>
</dbReference>
<evidence type="ECO:0000313" key="5">
    <source>
        <dbReference type="EMBL" id="QDZ39177.1"/>
    </source>
</evidence>
<dbReference type="KEGG" id="enn:FRE64_04055"/>
<dbReference type="PANTHER" id="PTHR38445:SF9">
    <property type="entry name" value="HTH-TYPE TRANSCRIPTIONAL REPRESSOR YTRA"/>
    <property type="match status" value="1"/>
</dbReference>
<dbReference type="AlphaFoldDB" id="A0A5B8NJM8"/>
<evidence type="ECO:0000256" key="1">
    <source>
        <dbReference type="ARBA" id="ARBA00023015"/>
    </source>
</evidence>